<evidence type="ECO:0000259" key="1">
    <source>
        <dbReference type="PROSITE" id="PS50995"/>
    </source>
</evidence>
<dbReference type="InterPro" id="IPR036390">
    <property type="entry name" value="WH_DNA-bd_sf"/>
</dbReference>
<dbReference type="GO" id="GO:0003700">
    <property type="term" value="F:DNA-binding transcription factor activity"/>
    <property type="evidence" value="ECO:0007669"/>
    <property type="project" value="InterPro"/>
</dbReference>
<dbReference type="SUPFAM" id="SSF46785">
    <property type="entry name" value="Winged helix' DNA-binding domain"/>
    <property type="match status" value="1"/>
</dbReference>
<keyword evidence="3" id="KW-1185">Reference proteome</keyword>
<dbReference type="Gene3D" id="1.10.10.10">
    <property type="entry name" value="Winged helix-like DNA-binding domain superfamily/Winged helix DNA-binding domain"/>
    <property type="match status" value="1"/>
</dbReference>
<dbReference type="PANTHER" id="PTHR33164">
    <property type="entry name" value="TRANSCRIPTIONAL REGULATOR, MARR FAMILY"/>
    <property type="match status" value="1"/>
</dbReference>
<dbReference type="PANTHER" id="PTHR33164:SF99">
    <property type="entry name" value="MARR FAMILY REGULATORY PROTEIN"/>
    <property type="match status" value="1"/>
</dbReference>
<dbReference type="EMBL" id="CP031417">
    <property type="protein sequence ID" value="AXK81022.1"/>
    <property type="molecule type" value="Genomic_DNA"/>
</dbReference>
<dbReference type="AlphaFoldDB" id="A0A345ZVS5"/>
<reference evidence="2 3" key="1">
    <citation type="submission" date="2018-07" db="EMBL/GenBank/DDBJ databases">
        <authorList>
            <person name="Quirk P.G."/>
            <person name="Krulwich T.A."/>
        </authorList>
    </citation>
    <scope>NUCLEOTIDE SEQUENCE [LARGE SCALE GENOMIC DNA]</scope>
    <source>
        <strain evidence="2 3">CC-BB4</strain>
    </source>
</reference>
<dbReference type="Proteomes" id="UP000254889">
    <property type="component" value="Chromosome"/>
</dbReference>
<proteinExistence type="predicted"/>
<dbReference type="GO" id="GO:0006950">
    <property type="term" value="P:response to stress"/>
    <property type="evidence" value="ECO:0007669"/>
    <property type="project" value="TreeGrafter"/>
</dbReference>
<dbReference type="InterPro" id="IPR036388">
    <property type="entry name" value="WH-like_DNA-bd_sf"/>
</dbReference>
<protein>
    <submittedName>
        <fullName evidence="2">MarR family transcriptional regulator</fullName>
    </submittedName>
</protein>
<sequence>MTDRQRNPTGAALSLLILDVFRLNGRLLAEGDRLVAGLGLTSARWQVLGAIALATAPQPVAWLARSMGLYRQGVQRIVNELEQEGFVAFADNPHHRRAKLVTLTKKGRTAYEAADRMQKPWVNRLAKSLNAADLAAASRVLAALRQRLDEEAREED</sequence>
<evidence type="ECO:0000313" key="3">
    <source>
        <dbReference type="Proteomes" id="UP000254889"/>
    </source>
</evidence>
<gene>
    <name evidence="2" type="ORF">DW352_11170</name>
</gene>
<accession>A0A345ZVS5</accession>
<dbReference type="KEGG" id="ptaw:DW352_11170"/>
<feature type="domain" description="HTH marR-type" evidence="1">
    <location>
        <begin position="13"/>
        <end position="146"/>
    </location>
</feature>
<evidence type="ECO:0000313" key="2">
    <source>
        <dbReference type="EMBL" id="AXK81022.1"/>
    </source>
</evidence>
<organism evidence="2 3">
    <name type="scientific">Pseudolabrys taiwanensis</name>
    <dbReference type="NCBI Taxonomy" id="331696"/>
    <lineage>
        <taxon>Bacteria</taxon>
        <taxon>Pseudomonadati</taxon>
        <taxon>Pseudomonadota</taxon>
        <taxon>Alphaproteobacteria</taxon>
        <taxon>Hyphomicrobiales</taxon>
        <taxon>Xanthobacteraceae</taxon>
        <taxon>Pseudolabrys</taxon>
    </lineage>
</organism>
<dbReference type="InterPro" id="IPR000835">
    <property type="entry name" value="HTH_MarR-typ"/>
</dbReference>
<dbReference type="RefSeq" id="WP_115691237.1">
    <property type="nucleotide sequence ID" value="NZ_CP031417.1"/>
</dbReference>
<name>A0A345ZVS5_9HYPH</name>
<dbReference type="OrthoDB" id="5511415at2"/>
<dbReference type="PROSITE" id="PS50995">
    <property type="entry name" value="HTH_MARR_2"/>
    <property type="match status" value="1"/>
</dbReference>
<dbReference type="SMART" id="SM00347">
    <property type="entry name" value="HTH_MARR"/>
    <property type="match status" value="1"/>
</dbReference>
<dbReference type="InterPro" id="IPR039422">
    <property type="entry name" value="MarR/SlyA-like"/>
</dbReference>
<dbReference type="Pfam" id="PF12802">
    <property type="entry name" value="MarR_2"/>
    <property type="match status" value="1"/>
</dbReference>